<evidence type="ECO:0000313" key="1">
    <source>
        <dbReference type="EMBL" id="NIJ44149.1"/>
    </source>
</evidence>
<gene>
    <name evidence="1" type="ORF">FHR24_000588</name>
</gene>
<keyword evidence="1" id="KW-0132">Cell division</keyword>
<dbReference type="Proteomes" id="UP000745859">
    <property type="component" value="Unassembled WGS sequence"/>
</dbReference>
<dbReference type="EMBL" id="JAASQL010000001">
    <property type="protein sequence ID" value="NIJ44149.1"/>
    <property type="molecule type" value="Genomic_DNA"/>
</dbReference>
<proteinExistence type="predicted"/>
<organism evidence="1 2">
    <name type="scientific">Wenyingzhuangia heitensis</name>
    <dbReference type="NCBI Taxonomy" id="1487859"/>
    <lineage>
        <taxon>Bacteria</taxon>
        <taxon>Pseudomonadati</taxon>
        <taxon>Bacteroidota</taxon>
        <taxon>Flavobacteriia</taxon>
        <taxon>Flavobacteriales</taxon>
        <taxon>Flavobacteriaceae</taxon>
        <taxon>Wenyingzhuangia</taxon>
    </lineage>
</organism>
<dbReference type="RefSeq" id="WP_167183631.1">
    <property type="nucleotide sequence ID" value="NZ_JAASQL010000001.1"/>
</dbReference>
<protein>
    <submittedName>
        <fullName evidence="1">Cell division protein FtsQ</fullName>
    </submittedName>
</protein>
<reference evidence="1 2" key="1">
    <citation type="submission" date="2020-03" db="EMBL/GenBank/DDBJ databases">
        <title>Genomic Encyclopedia of Type Strains, Phase IV (KMG-IV): sequencing the most valuable type-strain genomes for metagenomic binning, comparative biology and taxonomic classification.</title>
        <authorList>
            <person name="Goeker M."/>
        </authorList>
    </citation>
    <scope>NUCLEOTIDE SEQUENCE [LARGE SCALE GENOMIC DNA]</scope>
    <source>
        <strain evidence="1 2">DSM 101599</strain>
    </source>
</reference>
<dbReference type="GO" id="GO:0051301">
    <property type="term" value="P:cell division"/>
    <property type="evidence" value="ECO:0007669"/>
    <property type="project" value="UniProtKB-KW"/>
</dbReference>
<evidence type="ECO:0000313" key="2">
    <source>
        <dbReference type="Proteomes" id="UP000745859"/>
    </source>
</evidence>
<comment type="caution">
    <text evidence="1">The sequence shown here is derived from an EMBL/GenBank/DDBJ whole genome shotgun (WGS) entry which is preliminary data.</text>
</comment>
<name>A0ABX0U5N7_9FLAO</name>
<keyword evidence="2" id="KW-1185">Reference proteome</keyword>
<keyword evidence="1" id="KW-0131">Cell cycle</keyword>
<accession>A0ABX0U5N7</accession>
<sequence length="209" mass="23984">MRSVSDVAITFSNEDNLFLTHQMVNNLLIQKGKHVENQPKTLINLQELENLVQAHPMVSSAQVSVGVIGDLKVSVKQRKPLARMYNTQNVVYLDAKGLEMPLSSNYSARVPVINNKNGFIKPKEVFPLIQKIDSDDFLKKLVVSVQKDKEGYWFQTRYNQQKVLLGDLNKINQKLKKLKVFYSYMEKDSLSSTFKKIDLQYNNQVVCSK</sequence>